<protein>
    <recommendedName>
        <fullName evidence="4">Secreted protein</fullName>
    </recommendedName>
</protein>
<dbReference type="Proteomes" id="UP001249851">
    <property type="component" value="Unassembled WGS sequence"/>
</dbReference>
<comment type="caution">
    <text evidence="2">The sequence shown here is derived from an EMBL/GenBank/DDBJ whole genome shotgun (WGS) entry which is preliminary data.</text>
</comment>
<evidence type="ECO:0000313" key="3">
    <source>
        <dbReference type="Proteomes" id="UP001249851"/>
    </source>
</evidence>
<keyword evidence="3" id="KW-1185">Reference proteome</keyword>
<organism evidence="2 3">
    <name type="scientific">Acropora cervicornis</name>
    <name type="common">Staghorn coral</name>
    <dbReference type="NCBI Taxonomy" id="6130"/>
    <lineage>
        <taxon>Eukaryota</taxon>
        <taxon>Metazoa</taxon>
        <taxon>Cnidaria</taxon>
        <taxon>Anthozoa</taxon>
        <taxon>Hexacorallia</taxon>
        <taxon>Scleractinia</taxon>
        <taxon>Astrocoeniina</taxon>
        <taxon>Acroporidae</taxon>
        <taxon>Acropora</taxon>
    </lineage>
</organism>
<reference evidence="2" key="2">
    <citation type="journal article" date="2023" name="Science">
        <title>Genomic signatures of disease resistance in endangered staghorn corals.</title>
        <authorList>
            <person name="Vollmer S.V."/>
            <person name="Selwyn J.D."/>
            <person name="Despard B.A."/>
            <person name="Roesel C.L."/>
        </authorList>
    </citation>
    <scope>NUCLEOTIDE SEQUENCE</scope>
    <source>
        <strain evidence="2">K2</strain>
    </source>
</reference>
<dbReference type="AlphaFoldDB" id="A0AAD9VB43"/>
<evidence type="ECO:0008006" key="4">
    <source>
        <dbReference type="Google" id="ProtNLM"/>
    </source>
</evidence>
<accession>A0AAD9VB43</accession>
<dbReference type="EMBL" id="JARQWQ010000014">
    <property type="protein sequence ID" value="KAK2567470.1"/>
    <property type="molecule type" value="Genomic_DNA"/>
</dbReference>
<reference evidence="2" key="1">
    <citation type="journal article" date="2023" name="G3 (Bethesda)">
        <title>Whole genome assembly and annotation of the endangered Caribbean coral Acropora cervicornis.</title>
        <authorList>
            <person name="Selwyn J.D."/>
            <person name="Vollmer S.V."/>
        </authorList>
    </citation>
    <scope>NUCLEOTIDE SEQUENCE</scope>
    <source>
        <strain evidence="2">K2</strain>
    </source>
</reference>
<feature type="signal peptide" evidence="1">
    <location>
        <begin position="1"/>
        <end position="24"/>
    </location>
</feature>
<proteinExistence type="predicted"/>
<keyword evidence="1" id="KW-0732">Signal</keyword>
<evidence type="ECO:0000256" key="1">
    <source>
        <dbReference type="SAM" id="SignalP"/>
    </source>
</evidence>
<sequence length="186" mass="20648">MVSVTSILILKVLCVVTSLPPSYGNPESEVKFPGSDADFKEFLNTVFGQIQVNVNKKVQVKKNVYAKISNILNKVAKLDPCYNFRVEFKGSTYEGLKIGNPDEFDFGLVNDNWASKISLEVDGNTPAGFAYAAQIVRTCLDKFKIAGTKRLSATKVRDHLRDLVEKAMLERRSREEAVGRGTCGHL</sequence>
<name>A0AAD9VB43_ACRCE</name>
<feature type="chain" id="PRO_5042253174" description="Secreted protein" evidence="1">
    <location>
        <begin position="25"/>
        <end position="186"/>
    </location>
</feature>
<evidence type="ECO:0000313" key="2">
    <source>
        <dbReference type="EMBL" id="KAK2567470.1"/>
    </source>
</evidence>
<dbReference type="Gene3D" id="3.30.460.90">
    <property type="match status" value="1"/>
</dbReference>
<gene>
    <name evidence="2" type="ORF">P5673_008291</name>
</gene>